<sequence length="141" mass="16046">MSVKERLKEFINYKGISVRSFEAKCGFSYGYIANMRVSMQPEKVTSIAERYPELNTGWLLTGEGDMLKNSEQDSKIVHSSSVPYEFVQAMIDERKRHDEMNAELIRQNGELIDILQERKKTDARMESAARCADASGSGLEK</sequence>
<comment type="caution">
    <text evidence="1">The sequence shown here is derived from an EMBL/GenBank/DDBJ whole genome shotgun (WGS) entry which is preliminary data.</text>
</comment>
<accession>A0A6A1XMD0</accession>
<evidence type="ECO:0008006" key="3">
    <source>
        <dbReference type="Google" id="ProtNLM"/>
    </source>
</evidence>
<evidence type="ECO:0000313" key="1">
    <source>
        <dbReference type="EMBL" id="KAB1329733.1"/>
    </source>
</evidence>
<protein>
    <recommendedName>
        <fullName evidence="3">XRE family transcriptional regulator</fullName>
    </recommendedName>
</protein>
<organism evidence="1 2">
    <name type="scientific">Bacteroides ovatus</name>
    <dbReference type="NCBI Taxonomy" id="28116"/>
    <lineage>
        <taxon>Bacteria</taxon>
        <taxon>Pseudomonadati</taxon>
        <taxon>Bacteroidota</taxon>
        <taxon>Bacteroidia</taxon>
        <taxon>Bacteroidales</taxon>
        <taxon>Bacteroidaceae</taxon>
        <taxon>Bacteroides</taxon>
    </lineage>
</organism>
<dbReference type="AlphaFoldDB" id="A0A6A1XMD0"/>
<gene>
    <name evidence="1" type="ORF">F3B53_03470</name>
</gene>
<proteinExistence type="predicted"/>
<evidence type="ECO:0000313" key="2">
    <source>
        <dbReference type="Proteomes" id="UP000375690"/>
    </source>
</evidence>
<reference evidence="1 2" key="1">
    <citation type="journal article" date="2019" name="Nat. Med.">
        <title>A library of human gut bacterial isolates paired with longitudinal multiomics data enables mechanistic microbiome research.</title>
        <authorList>
            <person name="Poyet M."/>
            <person name="Groussin M."/>
            <person name="Gibbons S.M."/>
            <person name="Avila-Pacheco J."/>
            <person name="Jiang X."/>
            <person name="Kearney S.M."/>
            <person name="Perrotta A.R."/>
            <person name="Berdy B."/>
            <person name="Zhao S."/>
            <person name="Lieberman T.D."/>
            <person name="Swanson P.K."/>
            <person name="Smith M."/>
            <person name="Roesemann S."/>
            <person name="Alexander J.E."/>
            <person name="Rich S.A."/>
            <person name="Livny J."/>
            <person name="Vlamakis H."/>
            <person name="Clish C."/>
            <person name="Bullock K."/>
            <person name="Deik A."/>
            <person name="Scott J."/>
            <person name="Pierce K.A."/>
            <person name="Xavier R.J."/>
            <person name="Alm E.J."/>
        </authorList>
    </citation>
    <scope>NUCLEOTIDE SEQUENCE [LARGE SCALE GENOMIC DNA]</scope>
    <source>
        <strain evidence="1 2">BIOML-A2</strain>
    </source>
</reference>
<dbReference type="EMBL" id="VWFC01000003">
    <property type="protein sequence ID" value="KAB1329733.1"/>
    <property type="molecule type" value="Genomic_DNA"/>
</dbReference>
<dbReference type="RefSeq" id="WP_221653974.1">
    <property type="nucleotide sequence ID" value="NZ_CP113514.1"/>
</dbReference>
<name>A0A6A1XMD0_BACOV</name>
<dbReference type="Proteomes" id="UP000375690">
    <property type="component" value="Unassembled WGS sequence"/>
</dbReference>